<feature type="region of interest" description="Disordered" evidence="1">
    <location>
        <begin position="1"/>
        <end position="109"/>
    </location>
</feature>
<organism evidence="2 3">
    <name type="scientific">Prorocentrum cordatum</name>
    <dbReference type="NCBI Taxonomy" id="2364126"/>
    <lineage>
        <taxon>Eukaryota</taxon>
        <taxon>Sar</taxon>
        <taxon>Alveolata</taxon>
        <taxon>Dinophyceae</taxon>
        <taxon>Prorocentrales</taxon>
        <taxon>Prorocentraceae</taxon>
        <taxon>Prorocentrum</taxon>
    </lineage>
</organism>
<dbReference type="Proteomes" id="UP001189429">
    <property type="component" value="Unassembled WGS sequence"/>
</dbReference>
<accession>A0ABN9PR82</accession>
<comment type="caution">
    <text evidence="2">The sequence shown here is derived from an EMBL/GenBank/DDBJ whole genome shotgun (WGS) entry which is preliminary data.</text>
</comment>
<feature type="compositionally biased region" description="Gly residues" evidence="1">
    <location>
        <begin position="68"/>
        <end position="78"/>
    </location>
</feature>
<evidence type="ECO:0000313" key="2">
    <source>
        <dbReference type="EMBL" id="CAK0793984.1"/>
    </source>
</evidence>
<name>A0ABN9PR82_9DINO</name>
<feature type="compositionally biased region" description="Acidic residues" evidence="1">
    <location>
        <begin position="53"/>
        <end position="65"/>
    </location>
</feature>
<keyword evidence="3" id="KW-1185">Reference proteome</keyword>
<protein>
    <submittedName>
        <fullName evidence="2">Uncharacterized protein</fullName>
    </submittedName>
</protein>
<evidence type="ECO:0000256" key="1">
    <source>
        <dbReference type="SAM" id="MobiDB-lite"/>
    </source>
</evidence>
<proteinExistence type="predicted"/>
<sequence length="109" mass="11812">MEKRRSAALQEGYPGIGLRGQPQRGWDSDHHPSTRKNCGSDRLCVQAAAFVSVEEEEQEEEEEEERGGGGGGGRGGAGRCVRWAGVASARTPWPLPQRRAPFGGAPKRR</sequence>
<gene>
    <name evidence="2" type="ORF">PCOR1329_LOCUS4095</name>
</gene>
<evidence type="ECO:0000313" key="3">
    <source>
        <dbReference type="Proteomes" id="UP001189429"/>
    </source>
</evidence>
<reference evidence="2" key="1">
    <citation type="submission" date="2023-10" db="EMBL/GenBank/DDBJ databases">
        <authorList>
            <person name="Chen Y."/>
            <person name="Shah S."/>
            <person name="Dougan E. K."/>
            <person name="Thang M."/>
            <person name="Chan C."/>
        </authorList>
    </citation>
    <scope>NUCLEOTIDE SEQUENCE [LARGE SCALE GENOMIC DNA]</scope>
</reference>
<dbReference type="EMBL" id="CAUYUJ010001061">
    <property type="protein sequence ID" value="CAK0793984.1"/>
    <property type="molecule type" value="Genomic_DNA"/>
</dbReference>